<evidence type="ECO:0000256" key="1">
    <source>
        <dbReference type="SAM" id="MobiDB-lite"/>
    </source>
</evidence>
<dbReference type="AlphaFoldDB" id="A0A849VTM3"/>
<evidence type="ECO:0000259" key="2">
    <source>
        <dbReference type="Pfam" id="PF06568"/>
    </source>
</evidence>
<keyword evidence="4" id="KW-1185">Reference proteome</keyword>
<comment type="caution">
    <text evidence="3">The sequence shown here is derived from an EMBL/GenBank/DDBJ whole genome shotgun (WGS) entry which is preliminary data.</text>
</comment>
<name>A0A849VTM3_9HYPH</name>
<feature type="region of interest" description="Disordered" evidence="1">
    <location>
        <begin position="1"/>
        <end position="20"/>
    </location>
</feature>
<protein>
    <submittedName>
        <fullName evidence="3">DUF1127 domain-containing protein</fullName>
    </submittedName>
</protein>
<evidence type="ECO:0000313" key="4">
    <source>
        <dbReference type="Proteomes" id="UP000550508"/>
    </source>
</evidence>
<proteinExistence type="predicted"/>
<evidence type="ECO:0000313" key="3">
    <source>
        <dbReference type="EMBL" id="NTS31487.1"/>
    </source>
</evidence>
<dbReference type="InterPro" id="IPR009506">
    <property type="entry name" value="YjiS-like"/>
</dbReference>
<dbReference type="RefSeq" id="WP_113280629.1">
    <property type="nucleotide sequence ID" value="NZ_JABUMX010000002.1"/>
</dbReference>
<sequence length="77" mass="8806">MSTIETIGADRAGTSEIRRSSTPSRTVTIVALVNWFGRAMLKRRTRMHLSELSNELLEDIGIAPAEARREVKRFFWD</sequence>
<dbReference type="Pfam" id="PF06568">
    <property type="entry name" value="YjiS-like"/>
    <property type="match status" value="1"/>
</dbReference>
<dbReference type="Proteomes" id="UP000550508">
    <property type="component" value="Unassembled WGS sequence"/>
</dbReference>
<dbReference type="EMBL" id="JABUMX010000002">
    <property type="protein sequence ID" value="NTS31487.1"/>
    <property type="molecule type" value="Genomic_DNA"/>
</dbReference>
<reference evidence="3 4" key="1">
    <citation type="submission" date="2020-05" db="EMBL/GenBank/DDBJ databases">
        <authorList>
            <person name="Kim M.K."/>
        </authorList>
    </citation>
    <scope>NUCLEOTIDE SEQUENCE [LARGE SCALE GENOMIC DNA]</scope>
    <source>
        <strain evidence="3 4">BT25</strain>
    </source>
</reference>
<gene>
    <name evidence="3" type="ORF">HQ945_09510</name>
</gene>
<feature type="domain" description="YjiS-like" evidence="2">
    <location>
        <begin position="32"/>
        <end position="68"/>
    </location>
</feature>
<organism evidence="3 4">
    <name type="scientific">Phyllobacterium pellucidum</name>
    <dbReference type="NCBI Taxonomy" id="2740464"/>
    <lineage>
        <taxon>Bacteria</taxon>
        <taxon>Pseudomonadati</taxon>
        <taxon>Pseudomonadota</taxon>
        <taxon>Alphaproteobacteria</taxon>
        <taxon>Hyphomicrobiales</taxon>
        <taxon>Phyllobacteriaceae</taxon>
        <taxon>Phyllobacterium</taxon>
    </lineage>
</organism>
<accession>A0A849VTM3</accession>